<feature type="chain" id="PRO_5009613938" evidence="1">
    <location>
        <begin position="21"/>
        <end position="291"/>
    </location>
</feature>
<dbReference type="GO" id="GO:0030001">
    <property type="term" value="P:metal ion transport"/>
    <property type="evidence" value="ECO:0007669"/>
    <property type="project" value="InterPro"/>
</dbReference>
<dbReference type="KEGG" id="frc:KX01_455"/>
<evidence type="ECO:0000313" key="3">
    <source>
        <dbReference type="Proteomes" id="UP000182521"/>
    </source>
</evidence>
<sequence>MKKILIGFLSLISMIGIANAKISVIAAENQYGSVAEMIGGDRVDVTSIITNADGDPHSFVASVKNATLLENADVIIYNGADYDTWINSIVKNNKKAKIVAAQDLLNYKSTDKYGINPHLWYQPETFPKMAEKLTNVFSSLDLENSEYFRNNLEKFQQQYNGVYSLVDEIKEKYKDTPVTATEPLFGYMANALGLNMYGLNFQWVIMNDSEPSPRLMIEYQELFNNNIVKVLFYNEQVTDNITKNILGLAKKNNIQIVGLTETMPTNKNAISWMIDTLNKTKEALEKTQNNQ</sequence>
<dbReference type="Pfam" id="PF01297">
    <property type="entry name" value="ZnuA"/>
    <property type="match status" value="1"/>
</dbReference>
<dbReference type="InterPro" id="IPR050492">
    <property type="entry name" value="Bact_metal-bind_prot9"/>
</dbReference>
<protein>
    <submittedName>
        <fullName evidence="2">Periplasmic solute binding family protein</fullName>
    </submittedName>
</protein>
<dbReference type="OrthoDB" id="5296019at2"/>
<gene>
    <name evidence="2" type="ORF">KX01_455</name>
</gene>
<evidence type="ECO:0000256" key="1">
    <source>
        <dbReference type="SAM" id="SignalP"/>
    </source>
</evidence>
<dbReference type="Proteomes" id="UP000182521">
    <property type="component" value="Chromosome"/>
</dbReference>
<dbReference type="GO" id="GO:0046872">
    <property type="term" value="F:metal ion binding"/>
    <property type="evidence" value="ECO:0007669"/>
    <property type="project" value="InterPro"/>
</dbReference>
<dbReference type="InterPro" id="IPR006127">
    <property type="entry name" value="ZnuA-like"/>
</dbReference>
<keyword evidence="3" id="KW-1185">Reference proteome</keyword>
<dbReference type="Gene3D" id="3.40.50.1980">
    <property type="entry name" value="Nitrogenase molybdenum iron protein domain"/>
    <property type="match status" value="2"/>
</dbReference>
<proteinExistence type="predicted"/>
<keyword evidence="1" id="KW-0732">Signal</keyword>
<feature type="signal peptide" evidence="1">
    <location>
        <begin position="1"/>
        <end position="20"/>
    </location>
</feature>
<accession>A0A1J0KRV3</accession>
<evidence type="ECO:0000313" key="2">
    <source>
        <dbReference type="EMBL" id="APC96493.1"/>
    </source>
</evidence>
<dbReference type="PANTHER" id="PTHR42953">
    <property type="entry name" value="HIGH-AFFINITY ZINC UPTAKE SYSTEM PROTEIN ZNUA-RELATED"/>
    <property type="match status" value="1"/>
</dbReference>
<dbReference type="STRING" id="1542390.KX01_455"/>
<name>A0A1J0KRV3_9GAMM</name>
<organism evidence="2 3">
    <name type="scientific">Francisella frigiditurris</name>
    <dbReference type="NCBI Taxonomy" id="1542390"/>
    <lineage>
        <taxon>Bacteria</taxon>
        <taxon>Pseudomonadati</taxon>
        <taxon>Pseudomonadota</taxon>
        <taxon>Gammaproteobacteria</taxon>
        <taxon>Thiotrichales</taxon>
        <taxon>Francisellaceae</taxon>
        <taxon>Francisella</taxon>
    </lineage>
</organism>
<dbReference type="SUPFAM" id="SSF53807">
    <property type="entry name" value="Helical backbone' metal receptor"/>
    <property type="match status" value="1"/>
</dbReference>
<dbReference type="EMBL" id="CP009654">
    <property type="protein sequence ID" value="APC96493.1"/>
    <property type="molecule type" value="Genomic_DNA"/>
</dbReference>
<dbReference type="AlphaFoldDB" id="A0A1J0KRV3"/>
<reference evidence="3" key="1">
    <citation type="submission" date="2014-10" db="EMBL/GenBank/DDBJ databases">
        <authorList>
            <person name="Kuske C.R."/>
            <person name="Challacombe J.F."/>
            <person name="Daligault H.E."/>
            <person name="Davenport K.W."/>
            <person name="Johnson S.L."/>
            <person name="Siddaramappa S."/>
            <person name="Petersen J.M."/>
        </authorList>
    </citation>
    <scope>NUCLEOTIDE SEQUENCE [LARGE SCALE GENOMIC DNA]</scope>
    <source>
        <strain evidence="3">CA97-1460</strain>
    </source>
</reference>